<evidence type="ECO:0000256" key="3">
    <source>
        <dbReference type="ARBA" id="ARBA00023012"/>
    </source>
</evidence>
<feature type="transmembrane region" description="Helical" evidence="4">
    <location>
        <begin position="103"/>
        <end position="127"/>
    </location>
</feature>
<dbReference type="CDD" id="cd16917">
    <property type="entry name" value="HATPase_UhpB-NarQ-NarX-like"/>
    <property type="match status" value="1"/>
</dbReference>
<dbReference type="PANTHER" id="PTHR24421">
    <property type="entry name" value="NITRATE/NITRITE SENSOR PROTEIN NARX-RELATED"/>
    <property type="match status" value="1"/>
</dbReference>
<dbReference type="SUPFAM" id="SSF55874">
    <property type="entry name" value="ATPase domain of HSP90 chaperone/DNA topoisomerase II/histidine kinase"/>
    <property type="match status" value="1"/>
</dbReference>
<dbReference type="Proteomes" id="UP001285521">
    <property type="component" value="Unassembled WGS sequence"/>
</dbReference>
<keyword evidence="6" id="KW-0547">Nucleotide-binding</keyword>
<keyword evidence="4" id="KW-1133">Transmembrane helix</keyword>
<evidence type="ECO:0000313" key="7">
    <source>
        <dbReference type="Proteomes" id="UP001285521"/>
    </source>
</evidence>
<accession>A0ABU4T5B1</accession>
<dbReference type="InterPro" id="IPR050482">
    <property type="entry name" value="Sensor_HK_TwoCompSys"/>
</dbReference>
<reference evidence="6 7" key="1">
    <citation type="submission" date="2023-11" db="EMBL/GenBank/DDBJ databases">
        <title>Lentzea sokolovensis, sp. nov., Lentzea kristufkii, sp. nov., and Lentzea miocenensis, sp. nov., rare actinobacteria from Sokolov Coal Basin, Miocene lacustrine sediment, Czech Republic.</title>
        <authorList>
            <person name="Lara A."/>
            <person name="Kotroba L."/>
            <person name="Nouioui I."/>
            <person name="Neumann-Schaal M."/>
            <person name="Mast Y."/>
            <person name="Chronakova A."/>
        </authorList>
    </citation>
    <scope>NUCLEOTIDE SEQUENCE [LARGE SCALE GENOMIC DNA]</scope>
    <source>
        <strain evidence="6 7">BCCO 10_0856</strain>
    </source>
</reference>
<evidence type="ECO:0000256" key="4">
    <source>
        <dbReference type="SAM" id="Phobius"/>
    </source>
</evidence>
<dbReference type="Pfam" id="PF02518">
    <property type="entry name" value="HATPase_c"/>
    <property type="match status" value="1"/>
</dbReference>
<dbReference type="InterPro" id="IPR036890">
    <property type="entry name" value="HATPase_C_sf"/>
</dbReference>
<keyword evidence="3" id="KW-0902">Two-component regulatory system</keyword>
<proteinExistence type="predicted"/>
<sequence length="341" mass="35801">MLLEARLLATVSRLAGPVRGSGVVLISVFGAWSVNSPLGWSLLAFVALTSLADFRVPRIALPVAFVRVVVLSVLLGGAEQWTLTVLTTTLITWQWQWPLRATVPLSAVLIALQVAVAGPGVLVRAVLEPVLARVAYELLRRSSRRVDSLRSQAASQQRAAAVALERGRQEREFLALLHDTAAATFLMAAHDGDPSAVAVQARRDLVALAERDNAQGTVDLAAALTVVARDSAVTVQVRAEPAPVPAAVALAFVRAVGELLTNVARHSGTAAASLTVARAGRGVVVAVEDDGCGFVLASVPEHRRGLRGSVLERLRTAGGSVSIDSAPSRGTTARLVWPADD</sequence>
<keyword evidence="4" id="KW-0472">Membrane</keyword>
<feature type="transmembrane region" description="Helical" evidence="4">
    <location>
        <begin position="64"/>
        <end position="83"/>
    </location>
</feature>
<keyword evidence="6" id="KW-0067">ATP-binding</keyword>
<protein>
    <submittedName>
        <fullName evidence="6">ATP-binding protein</fullName>
    </submittedName>
</protein>
<gene>
    <name evidence="6" type="ORF">SK803_24280</name>
</gene>
<keyword evidence="2" id="KW-0418">Kinase</keyword>
<dbReference type="Gene3D" id="3.30.565.10">
    <property type="entry name" value="Histidine kinase-like ATPase, C-terminal domain"/>
    <property type="match status" value="1"/>
</dbReference>
<comment type="caution">
    <text evidence="6">The sequence shown here is derived from an EMBL/GenBank/DDBJ whole genome shotgun (WGS) entry which is preliminary data.</text>
</comment>
<keyword evidence="4" id="KW-0812">Transmembrane</keyword>
<reference evidence="6 7" key="2">
    <citation type="submission" date="2023-11" db="EMBL/GenBank/DDBJ databases">
        <authorList>
            <person name="Lara A.C."/>
            <person name="Chronakova A."/>
        </authorList>
    </citation>
    <scope>NUCLEOTIDE SEQUENCE [LARGE SCALE GENOMIC DNA]</scope>
    <source>
        <strain evidence="6 7">BCCO 10_0856</strain>
    </source>
</reference>
<evidence type="ECO:0000256" key="1">
    <source>
        <dbReference type="ARBA" id="ARBA00022679"/>
    </source>
</evidence>
<keyword evidence="7" id="KW-1185">Reference proteome</keyword>
<evidence type="ECO:0000259" key="5">
    <source>
        <dbReference type="Pfam" id="PF02518"/>
    </source>
</evidence>
<evidence type="ECO:0000256" key="2">
    <source>
        <dbReference type="ARBA" id="ARBA00022777"/>
    </source>
</evidence>
<organism evidence="6 7">
    <name type="scientific">Lentzea miocenica</name>
    <dbReference type="NCBI Taxonomy" id="3095431"/>
    <lineage>
        <taxon>Bacteria</taxon>
        <taxon>Bacillati</taxon>
        <taxon>Actinomycetota</taxon>
        <taxon>Actinomycetes</taxon>
        <taxon>Pseudonocardiales</taxon>
        <taxon>Pseudonocardiaceae</taxon>
        <taxon>Lentzea</taxon>
    </lineage>
</organism>
<evidence type="ECO:0000313" key="6">
    <source>
        <dbReference type="EMBL" id="MDX8033348.1"/>
    </source>
</evidence>
<name>A0ABU4T5B1_9PSEU</name>
<dbReference type="GO" id="GO:0005524">
    <property type="term" value="F:ATP binding"/>
    <property type="evidence" value="ECO:0007669"/>
    <property type="project" value="UniProtKB-KW"/>
</dbReference>
<feature type="transmembrane region" description="Helical" evidence="4">
    <location>
        <begin position="30"/>
        <end position="52"/>
    </location>
</feature>
<feature type="domain" description="Histidine kinase/HSP90-like ATPase" evidence="5">
    <location>
        <begin position="250"/>
        <end position="339"/>
    </location>
</feature>
<dbReference type="InterPro" id="IPR003594">
    <property type="entry name" value="HATPase_dom"/>
</dbReference>
<dbReference type="EMBL" id="JAXAVW010000020">
    <property type="protein sequence ID" value="MDX8033348.1"/>
    <property type="molecule type" value="Genomic_DNA"/>
</dbReference>
<keyword evidence="1" id="KW-0808">Transferase</keyword>